<evidence type="ECO:0000313" key="1">
    <source>
        <dbReference type="EMBL" id="MBT1697311.1"/>
    </source>
</evidence>
<gene>
    <name evidence="1" type="ORF">KK083_10515</name>
</gene>
<name>A0AAP2GIJ8_9BACT</name>
<dbReference type="RefSeq" id="WP_254163181.1">
    <property type="nucleotide sequence ID" value="NZ_JAHESF010000008.1"/>
</dbReference>
<keyword evidence="2" id="KW-1185">Reference proteome</keyword>
<evidence type="ECO:0000313" key="2">
    <source>
        <dbReference type="Proteomes" id="UP001319200"/>
    </source>
</evidence>
<reference evidence="1 2" key="1">
    <citation type="submission" date="2021-05" db="EMBL/GenBank/DDBJ databases">
        <title>A Polyphasic approach of four new species of the genus Ohtaekwangia: Ohtaekwangia histidinii sp. nov., Ohtaekwangia cretensis sp. nov., Ohtaekwangia indiensis sp. nov., Ohtaekwangia reichenbachii sp. nov. from diverse environment.</title>
        <authorList>
            <person name="Octaviana S."/>
        </authorList>
    </citation>
    <scope>NUCLEOTIDE SEQUENCE [LARGE SCALE GENOMIC DNA]</scope>
    <source>
        <strain evidence="1 2">PWU4</strain>
    </source>
</reference>
<accession>A0AAP2GIJ8</accession>
<sequence>MATIFPGCRIMSYTRSKGALTQTYSSVCALLHHPERKKLYLLASGHSFDVTLIPDGTDAILFKDDDESKDKRVVSDHFSSPIGKLKYLTRTMMVKDSYKFLDIALIEGSDDCIHRARPSFDYDLTTYDPSKGTCTFNTRLPLDFNKFKDDDYVVYNIIEGHVSLQRSGQITTIEDSGLIHTSIEGVKGDSGSPIVCNLRPKQQKMLLLGMISGALKDAATASQSFVGFDRIFSHINAVPEFTGISLWAGNA</sequence>
<dbReference type="EMBL" id="JAHESF010000008">
    <property type="protein sequence ID" value="MBT1697311.1"/>
    <property type="molecule type" value="Genomic_DNA"/>
</dbReference>
<dbReference type="SUPFAM" id="SSF50494">
    <property type="entry name" value="Trypsin-like serine proteases"/>
    <property type="match status" value="1"/>
</dbReference>
<dbReference type="Proteomes" id="UP001319200">
    <property type="component" value="Unassembled WGS sequence"/>
</dbReference>
<comment type="caution">
    <text evidence="1">The sequence shown here is derived from an EMBL/GenBank/DDBJ whole genome shotgun (WGS) entry which is preliminary data.</text>
</comment>
<evidence type="ECO:0008006" key="3">
    <source>
        <dbReference type="Google" id="ProtNLM"/>
    </source>
</evidence>
<proteinExistence type="predicted"/>
<organism evidence="1 2">
    <name type="scientific">Chryseosolibacter histidini</name>
    <dbReference type="NCBI Taxonomy" id="2782349"/>
    <lineage>
        <taxon>Bacteria</taxon>
        <taxon>Pseudomonadati</taxon>
        <taxon>Bacteroidota</taxon>
        <taxon>Cytophagia</taxon>
        <taxon>Cytophagales</taxon>
        <taxon>Chryseotaleaceae</taxon>
        <taxon>Chryseosolibacter</taxon>
    </lineage>
</organism>
<dbReference type="AlphaFoldDB" id="A0AAP2GIJ8"/>
<dbReference type="InterPro" id="IPR009003">
    <property type="entry name" value="Peptidase_S1_PA"/>
</dbReference>
<protein>
    <recommendedName>
        <fullName evidence="3">Serine protease</fullName>
    </recommendedName>
</protein>